<comment type="caution">
    <text evidence="3">The sequence shown here is derived from an EMBL/GenBank/DDBJ whole genome shotgun (WGS) entry which is preliminary data.</text>
</comment>
<evidence type="ECO:0000313" key="4">
    <source>
        <dbReference type="Proteomes" id="UP001596087"/>
    </source>
</evidence>
<dbReference type="EMBL" id="JBHSKD010000027">
    <property type="protein sequence ID" value="MFC5178586.1"/>
    <property type="molecule type" value="Genomic_DNA"/>
</dbReference>
<keyword evidence="2" id="KW-0732">Signal</keyword>
<reference evidence="4" key="1">
    <citation type="journal article" date="2019" name="Int. J. Syst. Evol. Microbiol.">
        <title>The Global Catalogue of Microorganisms (GCM) 10K type strain sequencing project: providing services to taxonomists for standard genome sequencing and annotation.</title>
        <authorList>
            <consortium name="The Broad Institute Genomics Platform"/>
            <consortium name="The Broad Institute Genome Sequencing Center for Infectious Disease"/>
            <person name="Wu L."/>
            <person name="Ma J."/>
        </authorList>
    </citation>
    <scope>NUCLEOTIDE SEQUENCE [LARGE SCALE GENOMIC DNA]</scope>
    <source>
        <strain evidence="4">DFY41</strain>
    </source>
</reference>
<organism evidence="3 4">
    <name type="scientific">Nocardioides taihuensis</name>
    <dbReference type="NCBI Taxonomy" id="1835606"/>
    <lineage>
        <taxon>Bacteria</taxon>
        <taxon>Bacillati</taxon>
        <taxon>Actinomycetota</taxon>
        <taxon>Actinomycetes</taxon>
        <taxon>Propionibacteriales</taxon>
        <taxon>Nocardioidaceae</taxon>
        <taxon>Nocardioides</taxon>
    </lineage>
</organism>
<gene>
    <name evidence="3" type="ORF">ACFPGP_18045</name>
</gene>
<keyword evidence="4" id="KW-1185">Reference proteome</keyword>
<evidence type="ECO:0000256" key="2">
    <source>
        <dbReference type="SAM" id="SignalP"/>
    </source>
</evidence>
<evidence type="ECO:0000256" key="1">
    <source>
        <dbReference type="SAM" id="MobiDB-lite"/>
    </source>
</evidence>
<evidence type="ECO:0000313" key="3">
    <source>
        <dbReference type="EMBL" id="MFC5178586.1"/>
    </source>
</evidence>
<dbReference type="RefSeq" id="WP_378592235.1">
    <property type="nucleotide sequence ID" value="NZ_JBHSKD010000027.1"/>
</dbReference>
<accession>A0ABW0BPR9</accession>
<proteinExistence type="predicted"/>
<sequence length="197" mass="21083">MSRHESRHPSRTRLGLAAAGAAALVGAALLPAASPSAAHDESPAPTTSAPTPTEVRRQLNTIRQTHHQYLDPAAAVADGWVPTPECAELPDGSAGMGIHYINVDRLMAPVDPAKPPILMYAPRADGTLRLAGVEWMVPDADQDLTTDEDRPSLFGRGFDGPMPGHDPTMPVHYDLHAWIYTPNPDGMFAPFNPLVDC</sequence>
<feature type="chain" id="PRO_5046478151" evidence="2">
    <location>
        <begin position="39"/>
        <end position="197"/>
    </location>
</feature>
<name>A0ABW0BPR9_9ACTN</name>
<feature type="region of interest" description="Disordered" evidence="1">
    <location>
        <begin position="34"/>
        <end position="53"/>
    </location>
</feature>
<dbReference type="Proteomes" id="UP001596087">
    <property type="component" value="Unassembled WGS sequence"/>
</dbReference>
<feature type="signal peptide" evidence="2">
    <location>
        <begin position="1"/>
        <end position="38"/>
    </location>
</feature>
<protein>
    <submittedName>
        <fullName evidence="3">Uncharacterized protein</fullName>
    </submittedName>
</protein>